<protein>
    <submittedName>
        <fullName evidence="2">Str. FM013</fullName>
    </submittedName>
</protein>
<evidence type="ECO:0000313" key="2">
    <source>
        <dbReference type="EMBL" id="CRL24556.1"/>
    </source>
</evidence>
<dbReference type="PANTHER" id="PTHR47842">
    <property type="entry name" value="EXPRESSED PROTEIN"/>
    <property type="match status" value="1"/>
</dbReference>
<feature type="region of interest" description="Disordered" evidence="1">
    <location>
        <begin position="1"/>
        <end position="22"/>
    </location>
</feature>
<dbReference type="SUPFAM" id="SSF53474">
    <property type="entry name" value="alpha/beta-Hydrolases"/>
    <property type="match status" value="1"/>
</dbReference>
<evidence type="ECO:0000256" key="1">
    <source>
        <dbReference type="SAM" id="MobiDB-lite"/>
    </source>
</evidence>
<proteinExistence type="predicted"/>
<accession>A0A0G4PE29</accession>
<dbReference type="GO" id="GO:0017000">
    <property type="term" value="P:antibiotic biosynthetic process"/>
    <property type="evidence" value="ECO:0007669"/>
    <property type="project" value="UniProtKB-ARBA"/>
</dbReference>
<feature type="region of interest" description="Disordered" evidence="1">
    <location>
        <begin position="288"/>
        <end position="344"/>
    </location>
</feature>
<organism evidence="2 3">
    <name type="scientific">Penicillium camemberti (strain FM 013)</name>
    <dbReference type="NCBI Taxonomy" id="1429867"/>
    <lineage>
        <taxon>Eukaryota</taxon>
        <taxon>Fungi</taxon>
        <taxon>Dikarya</taxon>
        <taxon>Ascomycota</taxon>
        <taxon>Pezizomycotina</taxon>
        <taxon>Eurotiomycetes</taxon>
        <taxon>Eurotiomycetidae</taxon>
        <taxon>Eurotiales</taxon>
        <taxon>Aspergillaceae</taxon>
        <taxon>Penicillium</taxon>
    </lineage>
</organism>
<dbReference type="AlphaFoldDB" id="A0A0G4PE29"/>
<gene>
    <name evidence="2" type="ORF">PCAMFM013_S012g000166</name>
</gene>
<feature type="compositionally biased region" description="Polar residues" evidence="1">
    <location>
        <begin position="325"/>
        <end position="344"/>
    </location>
</feature>
<dbReference type="GO" id="GO:0072330">
    <property type="term" value="P:monocarboxylic acid biosynthetic process"/>
    <property type="evidence" value="ECO:0007669"/>
    <property type="project" value="UniProtKB-ARBA"/>
</dbReference>
<reference evidence="2 3" key="1">
    <citation type="journal article" date="2014" name="Nat. Commun.">
        <title>Multiple recent horizontal transfers of a large genomic region in cheese making fungi.</title>
        <authorList>
            <person name="Cheeseman K."/>
            <person name="Ropars J."/>
            <person name="Renault P."/>
            <person name="Dupont J."/>
            <person name="Gouzy J."/>
            <person name="Branca A."/>
            <person name="Abraham A.L."/>
            <person name="Ceppi M."/>
            <person name="Conseiller E."/>
            <person name="Debuchy R."/>
            <person name="Malagnac F."/>
            <person name="Goarin A."/>
            <person name="Silar P."/>
            <person name="Lacoste S."/>
            <person name="Sallet E."/>
            <person name="Bensimon A."/>
            <person name="Giraud T."/>
            <person name="Brygoo Y."/>
        </authorList>
    </citation>
    <scope>NUCLEOTIDE SEQUENCE [LARGE SCALE GENOMIC DNA]</scope>
    <source>
        <strain evidence="3">FM 013</strain>
    </source>
</reference>
<name>A0A0G4PE29_PENC3</name>
<sequence>MESAIHEGAVRSSSSLSMPGPGTPQNFKRRLLLVYIHGFNGTETTFKDLHLQVHGALAGLLTDSHVVHTRIYPRYKSEGDFQAAVNQFSKWLSPHEADDLDVILLGHSMGGLMAADVALLHDGAKPKHKILGLVNFDTPFLGLDPGVFSAGLATLFQKNDETPEEKLADQQRALGFESVYNDPNFNPSDHPYLKSNAQWRNDANLPERGLIKGIKHCTQKKIAKEKRRTDKHSLKSRISAFAAPMIFASGVRNHSELQQRYQRLKDLDKAEHGPERLRFINYYTSSTGRREVKDETTKKSKWSMHTPSITSSTSSNRMGDRAFSESDSLATSDSTQNSDTPKSNNLRRFILLPSAHWKEDNDSNWIPVTMEGMDEIEAHTSMFSPTGGHYDYLLGDTVALVEQWIQNDFSRRLLQDIN</sequence>
<dbReference type="InterPro" id="IPR029058">
    <property type="entry name" value="AB_hydrolase_fold"/>
</dbReference>
<feature type="compositionally biased region" description="Basic and acidic residues" evidence="1">
    <location>
        <begin position="288"/>
        <end position="298"/>
    </location>
</feature>
<dbReference type="EMBL" id="HG793145">
    <property type="protein sequence ID" value="CRL24556.1"/>
    <property type="molecule type" value="Genomic_DNA"/>
</dbReference>
<evidence type="ECO:0000313" key="3">
    <source>
        <dbReference type="Proteomes" id="UP000053732"/>
    </source>
</evidence>
<dbReference type="PANTHER" id="PTHR47842:SF3">
    <property type="entry name" value="DUF676 DOMAIN-CONTAINING PROTEIN"/>
    <property type="match status" value="1"/>
</dbReference>
<keyword evidence="3" id="KW-1185">Reference proteome</keyword>
<dbReference type="Proteomes" id="UP000053732">
    <property type="component" value="Unassembled WGS sequence"/>
</dbReference>
<dbReference type="Gene3D" id="3.40.50.1820">
    <property type="entry name" value="alpha/beta hydrolase"/>
    <property type="match status" value="1"/>
</dbReference>
<feature type="compositionally biased region" description="Polar residues" evidence="1">
    <location>
        <begin position="303"/>
        <end position="317"/>
    </location>
</feature>
<dbReference type="STRING" id="1429867.A0A0G4PE29"/>